<evidence type="ECO:0000313" key="2">
    <source>
        <dbReference type="EMBL" id="EJT47516.1"/>
    </source>
</evidence>
<feature type="compositionally biased region" description="Basic and acidic residues" evidence="1">
    <location>
        <begin position="152"/>
        <end position="165"/>
    </location>
</feature>
<proteinExistence type="predicted"/>
<evidence type="ECO:0000313" key="3">
    <source>
        <dbReference type="Proteomes" id="UP000002748"/>
    </source>
</evidence>
<dbReference type="KEGG" id="tasa:A1Q1_03628"/>
<accession>J5SU25</accession>
<name>J5SU25_TRIAS</name>
<dbReference type="Proteomes" id="UP000002748">
    <property type="component" value="Unassembled WGS sequence"/>
</dbReference>
<gene>
    <name evidence="2" type="ORF">A1Q1_03628</name>
</gene>
<dbReference type="VEuPathDB" id="FungiDB:A1Q1_03628"/>
<comment type="caution">
    <text evidence="2">The sequence shown here is derived from an EMBL/GenBank/DDBJ whole genome shotgun (WGS) entry which is preliminary data.</text>
</comment>
<sequence>MQCGLGGPRGHCAVVNNTIDAHIRPPPPPPIPVTTPSPPHYASPHSPAQHSERPRARPLARSPPHPNPDPNPCQPTDGELIKATWIAPRTFPNCGFAGVGCGSALGPNGKRQYYCAPFKAACCQRAPEPRERRSRVRRQDTESVDTAEEQAEADKQVQDVSKDREDDGDNGDEDGDDQGEDGDEGDEPLFGKPDGKRSYCPDGWCKRRPNATVNTNVPGSTKTETSSATSSSSTSKHVWPASYLGTSVTLVNTIMPVKPPVKPPVEPTTTAHVKID</sequence>
<organism evidence="2 3">
    <name type="scientific">Trichosporon asahii var. asahii (strain ATCC 90039 / CBS 2479 / JCM 2466 / KCTC 7840 / NBRC 103889/ NCYC 2677 / UAMH 7654)</name>
    <name type="common">Yeast</name>
    <dbReference type="NCBI Taxonomy" id="1186058"/>
    <lineage>
        <taxon>Eukaryota</taxon>
        <taxon>Fungi</taxon>
        <taxon>Dikarya</taxon>
        <taxon>Basidiomycota</taxon>
        <taxon>Agaricomycotina</taxon>
        <taxon>Tremellomycetes</taxon>
        <taxon>Trichosporonales</taxon>
        <taxon>Trichosporonaceae</taxon>
        <taxon>Trichosporon</taxon>
    </lineage>
</organism>
<feature type="compositionally biased region" description="Pro residues" evidence="1">
    <location>
        <begin position="61"/>
        <end position="73"/>
    </location>
</feature>
<feature type="region of interest" description="Disordered" evidence="1">
    <location>
        <begin position="17"/>
        <end position="78"/>
    </location>
</feature>
<feature type="compositionally biased region" description="Acidic residues" evidence="1">
    <location>
        <begin position="166"/>
        <end position="187"/>
    </location>
</feature>
<dbReference type="GeneID" id="25987141"/>
<dbReference type="AlphaFoldDB" id="J5SU25"/>
<feature type="compositionally biased region" description="Basic and acidic residues" evidence="1">
    <location>
        <begin position="127"/>
        <end position="141"/>
    </location>
</feature>
<dbReference type="RefSeq" id="XP_014178901.1">
    <property type="nucleotide sequence ID" value="XM_014323426.1"/>
</dbReference>
<reference evidence="2 3" key="1">
    <citation type="journal article" date="2012" name="Eukaryot. Cell">
        <title>Draft genome sequence of CBS 2479, the standard type strain of Trichosporon asahii.</title>
        <authorList>
            <person name="Yang R.Y."/>
            <person name="Li H.T."/>
            <person name="Zhu H."/>
            <person name="Zhou G.P."/>
            <person name="Wang M."/>
            <person name="Wang L."/>
        </authorList>
    </citation>
    <scope>NUCLEOTIDE SEQUENCE [LARGE SCALE GENOMIC DNA]</scope>
    <source>
        <strain evidence="3">ATCC 90039 / CBS 2479 / JCM 2466 / KCTC 7840 / NCYC 2677 / UAMH 7654</strain>
    </source>
</reference>
<dbReference type="EMBL" id="ALBS01000239">
    <property type="protein sequence ID" value="EJT47516.1"/>
    <property type="molecule type" value="Genomic_DNA"/>
</dbReference>
<feature type="region of interest" description="Disordered" evidence="1">
    <location>
        <begin position="126"/>
        <end position="238"/>
    </location>
</feature>
<feature type="compositionally biased region" description="Acidic residues" evidence="1">
    <location>
        <begin position="142"/>
        <end position="151"/>
    </location>
</feature>
<protein>
    <submittedName>
        <fullName evidence="2">Uncharacterized protein</fullName>
    </submittedName>
</protein>
<feature type="compositionally biased region" description="Low complexity" evidence="1">
    <location>
        <begin position="220"/>
        <end position="235"/>
    </location>
</feature>
<evidence type="ECO:0000256" key="1">
    <source>
        <dbReference type="SAM" id="MobiDB-lite"/>
    </source>
</evidence>
<dbReference type="HOGENOM" id="CLU_1210537_0_0_1"/>
<feature type="compositionally biased region" description="Pro residues" evidence="1">
    <location>
        <begin position="24"/>
        <end position="41"/>
    </location>
</feature>